<gene>
    <name evidence="1" type="ORF">HPB50_007454</name>
</gene>
<dbReference type="EMBL" id="CM023483">
    <property type="protein sequence ID" value="KAH6935651.1"/>
    <property type="molecule type" value="Genomic_DNA"/>
</dbReference>
<evidence type="ECO:0000313" key="1">
    <source>
        <dbReference type="EMBL" id="KAH6935651.1"/>
    </source>
</evidence>
<accession>A0ACB7SNP8</accession>
<sequence>MKHMTVHHREPFKFHNSPVRKKADRQRLPAHDCKECQEFYERLDLPEAQRKELLRKCSRHRAHYAPPPTPENFWELEFPDTQECRERGYLNATQKYVFGSRGLCKDGRRYFIDVVRRTSLPLGFPPRKNSGAVNRRCARGCMERGTEAALRVPDVYSSLSISLLCAD</sequence>
<organism evidence="1 2">
    <name type="scientific">Hyalomma asiaticum</name>
    <name type="common">Tick</name>
    <dbReference type="NCBI Taxonomy" id="266040"/>
    <lineage>
        <taxon>Eukaryota</taxon>
        <taxon>Metazoa</taxon>
        <taxon>Ecdysozoa</taxon>
        <taxon>Arthropoda</taxon>
        <taxon>Chelicerata</taxon>
        <taxon>Arachnida</taxon>
        <taxon>Acari</taxon>
        <taxon>Parasitiformes</taxon>
        <taxon>Ixodida</taxon>
        <taxon>Ixodoidea</taxon>
        <taxon>Ixodidae</taxon>
        <taxon>Hyalomminae</taxon>
        <taxon>Hyalomma</taxon>
    </lineage>
</organism>
<comment type="caution">
    <text evidence="1">The sequence shown here is derived from an EMBL/GenBank/DDBJ whole genome shotgun (WGS) entry which is preliminary data.</text>
</comment>
<keyword evidence="2" id="KW-1185">Reference proteome</keyword>
<evidence type="ECO:0000313" key="2">
    <source>
        <dbReference type="Proteomes" id="UP000821845"/>
    </source>
</evidence>
<reference evidence="1" key="1">
    <citation type="submission" date="2020-05" db="EMBL/GenBank/DDBJ databases">
        <title>Large-scale comparative analyses of tick genomes elucidate their genetic diversity and vector capacities.</title>
        <authorList>
            <person name="Jia N."/>
            <person name="Wang J."/>
            <person name="Shi W."/>
            <person name="Du L."/>
            <person name="Sun Y."/>
            <person name="Zhan W."/>
            <person name="Jiang J."/>
            <person name="Wang Q."/>
            <person name="Zhang B."/>
            <person name="Ji P."/>
            <person name="Sakyi L.B."/>
            <person name="Cui X."/>
            <person name="Yuan T."/>
            <person name="Jiang B."/>
            <person name="Yang W."/>
            <person name="Lam T.T.-Y."/>
            <person name="Chang Q."/>
            <person name="Ding S."/>
            <person name="Wang X."/>
            <person name="Zhu J."/>
            <person name="Ruan X."/>
            <person name="Zhao L."/>
            <person name="Wei J."/>
            <person name="Que T."/>
            <person name="Du C."/>
            <person name="Cheng J."/>
            <person name="Dai P."/>
            <person name="Han X."/>
            <person name="Huang E."/>
            <person name="Gao Y."/>
            <person name="Liu J."/>
            <person name="Shao H."/>
            <person name="Ye R."/>
            <person name="Li L."/>
            <person name="Wei W."/>
            <person name="Wang X."/>
            <person name="Wang C."/>
            <person name="Yang T."/>
            <person name="Huo Q."/>
            <person name="Li W."/>
            <person name="Guo W."/>
            <person name="Chen H."/>
            <person name="Zhou L."/>
            <person name="Ni X."/>
            <person name="Tian J."/>
            <person name="Zhou Y."/>
            <person name="Sheng Y."/>
            <person name="Liu T."/>
            <person name="Pan Y."/>
            <person name="Xia L."/>
            <person name="Li J."/>
            <person name="Zhao F."/>
            <person name="Cao W."/>
        </authorList>
    </citation>
    <scope>NUCLEOTIDE SEQUENCE</scope>
    <source>
        <strain evidence="1">Hyas-2018</strain>
    </source>
</reference>
<proteinExistence type="predicted"/>
<protein>
    <submittedName>
        <fullName evidence="1">Uncharacterized protein</fullName>
    </submittedName>
</protein>
<name>A0ACB7SNP8_HYAAI</name>
<dbReference type="Proteomes" id="UP000821845">
    <property type="component" value="Chromosome 3"/>
</dbReference>